<dbReference type="InterPro" id="IPR045866">
    <property type="entry name" value="FAM210A/B-like"/>
</dbReference>
<gene>
    <name evidence="3" type="ORF">CAOG_004651</name>
</gene>
<protein>
    <recommendedName>
        <fullName evidence="2">DUF1279 domain-containing protein</fullName>
    </recommendedName>
</protein>
<proteinExistence type="predicted"/>
<dbReference type="PANTHER" id="PTHR21377:SF0">
    <property type="entry name" value="PROTEIN FAM210B, MITOCHONDRIAL"/>
    <property type="match status" value="1"/>
</dbReference>
<feature type="domain" description="DUF1279" evidence="2">
    <location>
        <begin position="192"/>
        <end position="278"/>
    </location>
</feature>
<organism evidence="3 4">
    <name type="scientific">Capsaspora owczarzaki (strain ATCC 30864)</name>
    <dbReference type="NCBI Taxonomy" id="595528"/>
    <lineage>
        <taxon>Eukaryota</taxon>
        <taxon>Filasterea</taxon>
        <taxon>Capsaspora</taxon>
    </lineage>
</organism>
<dbReference type="InParanoid" id="A0A0D2VSA4"/>
<dbReference type="EMBL" id="KE346366">
    <property type="protein sequence ID" value="KJE93942.1"/>
    <property type="molecule type" value="Genomic_DNA"/>
</dbReference>
<keyword evidence="4" id="KW-1185">Reference proteome</keyword>
<dbReference type="OrthoDB" id="426386at2759"/>
<dbReference type="GO" id="GO:0005739">
    <property type="term" value="C:mitochondrion"/>
    <property type="evidence" value="ECO:0007669"/>
    <property type="project" value="TreeGrafter"/>
</dbReference>
<evidence type="ECO:0000313" key="4">
    <source>
        <dbReference type="Proteomes" id="UP000008743"/>
    </source>
</evidence>
<dbReference type="PANTHER" id="PTHR21377">
    <property type="entry name" value="PROTEIN FAM210B, MITOCHONDRIAL"/>
    <property type="match status" value="1"/>
</dbReference>
<evidence type="ECO:0000259" key="2">
    <source>
        <dbReference type="Pfam" id="PF06916"/>
    </source>
</evidence>
<dbReference type="AlphaFoldDB" id="A0A0D2VSA4"/>
<evidence type="ECO:0000256" key="1">
    <source>
        <dbReference type="SAM" id="MobiDB-lite"/>
    </source>
</evidence>
<sequence>MLGRSAAVTSVAAAAAAAAGSRLLSAAHCMSAMSKSGRVLYYGTMTVNHHGAVPLRPSPPRLGRVPDHQPLAVSSPSGHRYYHYCCYAAATTTVAAAEDALRIGLQRRGLQTKAGTAKTTTMAMTATTTSPSGGEASDASAHRMATPGKSAQTTERQADAGSEPASSHVEVAEQDQIENDDKQHAKLPLGTRAKLMLKRYGPVALVFHGSVFATTMAAIYAALELGVDVPALCAMLGVDKLVDQATLDHPLGTVLVAYVATGITGPVRTALTVAGTPFVARWLFRRFPSVLPARTREALQQQLRR</sequence>
<dbReference type="Proteomes" id="UP000008743">
    <property type="component" value="Unassembled WGS sequence"/>
</dbReference>
<dbReference type="PhylomeDB" id="A0A0D2VSA4"/>
<reference evidence="4" key="1">
    <citation type="submission" date="2011-02" db="EMBL/GenBank/DDBJ databases">
        <title>The Genome Sequence of Capsaspora owczarzaki ATCC 30864.</title>
        <authorList>
            <person name="Russ C."/>
            <person name="Cuomo C."/>
            <person name="Burger G."/>
            <person name="Gray M.W."/>
            <person name="Holland P.W.H."/>
            <person name="King N."/>
            <person name="Lang F.B.F."/>
            <person name="Roger A.J."/>
            <person name="Ruiz-Trillo I."/>
            <person name="Young S.K."/>
            <person name="Zeng Q."/>
            <person name="Gargeya S."/>
            <person name="Alvarado L."/>
            <person name="Berlin A."/>
            <person name="Chapman S.B."/>
            <person name="Chen Z."/>
            <person name="Freedman E."/>
            <person name="Gellesch M."/>
            <person name="Goldberg J."/>
            <person name="Griggs A."/>
            <person name="Gujja S."/>
            <person name="Heilman E."/>
            <person name="Heiman D."/>
            <person name="Howarth C."/>
            <person name="Mehta T."/>
            <person name="Neiman D."/>
            <person name="Pearson M."/>
            <person name="Roberts A."/>
            <person name="Saif S."/>
            <person name="Shea T."/>
            <person name="Shenoy N."/>
            <person name="Sisk P."/>
            <person name="Stolte C."/>
            <person name="Sykes S."/>
            <person name="White J."/>
            <person name="Yandava C."/>
            <person name="Haas B."/>
            <person name="Nusbaum C."/>
            <person name="Birren B."/>
        </authorList>
    </citation>
    <scope>NUCLEOTIDE SEQUENCE</scope>
    <source>
        <strain evidence="4">ATCC 30864</strain>
    </source>
</reference>
<evidence type="ECO:0000313" key="3">
    <source>
        <dbReference type="EMBL" id="KJE93942.1"/>
    </source>
</evidence>
<dbReference type="InterPro" id="IPR009688">
    <property type="entry name" value="FAM210A/B-like_dom"/>
</dbReference>
<dbReference type="RefSeq" id="XP_004347398.1">
    <property type="nucleotide sequence ID" value="XM_004347348.2"/>
</dbReference>
<dbReference type="Pfam" id="PF06916">
    <property type="entry name" value="FAM210A-B_dom"/>
    <property type="match status" value="1"/>
</dbReference>
<feature type="region of interest" description="Disordered" evidence="1">
    <location>
        <begin position="124"/>
        <end position="171"/>
    </location>
</feature>
<name>A0A0D2VSA4_CAPO3</name>
<accession>A0A0D2VSA4</accession>